<evidence type="ECO:0000256" key="1">
    <source>
        <dbReference type="SAM" id="MobiDB-lite"/>
    </source>
</evidence>
<feature type="compositionally biased region" description="Basic residues" evidence="1">
    <location>
        <begin position="82"/>
        <end position="95"/>
    </location>
</feature>
<feature type="region of interest" description="Disordered" evidence="1">
    <location>
        <begin position="65"/>
        <end position="95"/>
    </location>
</feature>
<comment type="caution">
    <text evidence="2">The sequence shown here is derived from an EMBL/GenBank/DDBJ whole genome shotgun (WGS) entry which is preliminary data.</text>
</comment>
<protein>
    <submittedName>
        <fullName evidence="2">Uncharacterized protein</fullName>
    </submittedName>
</protein>
<dbReference type="AlphaFoldDB" id="A0A5U1N0A6"/>
<name>A0A5U1N0A6_SALER</name>
<feature type="compositionally biased region" description="Basic and acidic residues" evidence="1">
    <location>
        <begin position="67"/>
        <end position="81"/>
    </location>
</feature>
<proteinExistence type="predicted"/>
<organism evidence="2">
    <name type="scientific">Salmonella enterica</name>
    <name type="common">Salmonella choleraesuis</name>
    <dbReference type="NCBI Taxonomy" id="28901"/>
    <lineage>
        <taxon>Bacteria</taxon>
        <taxon>Pseudomonadati</taxon>
        <taxon>Pseudomonadota</taxon>
        <taxon>Gammaproteobacteria</taxon>
        <taxon>Enterobacterales</taxon>
        <taxon>Enterobacteriaceae</taxon>
        <taxon>Salmonella</taxon>
    </lineage>
</organism>
<reference evidence="2" key="1">
    <citation type="submission" date="2018-08" db="EMBL/GenBank/DDBJ databases">
        <authorList>
            <consortium name="PulseNet: The National Subtyping Network for Foodborne Disease Surveillance"/>
            <person name="Tarr C.L."/>
            <person name="Trees E."/>
            <person name="Katz L.S."/>
            <person name="Carleton-Romer H.A."/>
            <person name="Stroika S."/>
            <person name="Kucerova Z."/>
            <person name="Roache K.F."/>
            <person name="Sabol A.L."/>
            <person name="Besser J."/>
            <person name="Gerner-Smidt P."/>
        </authorList>
    </citation>
    <scope>NUCLEOTIDE SEQUENCE</scope>
    <source>
        <strain evidence="2">PNUSAS050389</strain>
    </source>
</reference>
<accession>A0A5U1N0A6</accession>
<sequence length="95" mass="10735">MLEDGGKEAKSFSVGYCHPGYELARTYVVNPTTRSHAQFYAKTLAIIFLTDASYLKSLEDDIMQNNRLKDSPVDKHVEDEKKKKKAARSKGLRSP</sequence>
<dbReference type="EMBL" id="AAGJNX010000001">
    <property type="protein sequence ID" value="EBO7627248.1"/>
    <property type="molecule type" value="Genomic_DNA"/>
</dbReference>
<gene>
    <name evidence="2" type="ORF">D1V22_01740</name>
</gene>
<evidence type="ECO:0000313" key="2">
    <source>
        <dbReference type="EMBL" id="EBO7627248.1"/>
    </source>
</evidence>